<comment type="catalytic activity">
    <reaction evidence="9">
        <text>L-tyrosyl-[protein] + ATP = O-phospho-L-tyrosyl-[protein] + ADP + H(+)</text>
        <dbReference type="Rhea" id="RHEA:10596"/>
        <dbReference type="Rhea" id="RHEA-COMP:10136"/>
        <dbReference type="Rhea" id="RHEA-COMP:20101"/>
        <dbReference type="ChEBI" id="CHEBI:15378"/>
        <dbReference type="ChEBI" id="CHEBI:30616"/>
        <dbReference type="ChEBI" id="CHEBI:46858"/>
        <dbReference type="ChEBI" id="CHEBI:61978"/>
        <dbReference type="ChEBI" id="CHEBI:456216"/>
        <dbReference type="EC" id="2.7.10.1"/>
    </reaction>
</comment>
<dbReference type="InterPro" id="IPR006626">
    <property type="entry name" value="PbH1"/>
</dbReference>
<accession>A0A2P6NVZ6</accession>
<dbReference type="InterPro" id="IPR011050">
    <property type="entry name" value="Pectin_lyase_fold/virulence"/>
</dbReference>
<dbReference type="SUPFAM" id="SSF51126">
    <property type="entry name" value="Pectin lyase-like"/>
    <property type="match status" value="2"/>
</dbReference>
<evidence type="ECO:0000313" key="15">
    <source>
        <dbReference type="Proteomes" id="UP000241769"/>
    </source>
</evidence>
<dbReference type="Gene3D" id="1.10.490.10">
    <property type="entry name" value="Globins"/>
    <property type="match status" value="1"/>
</dbReference>
<feature type="transmembrane region" description="Helical" evidence="11">
    <location>
        <begin position="1246"/>
        <end position="1268"/>
    </location>
</feature>
<evidence type="ECO:0000256" key="9">
    <source>
        <dbReference type="ARBA" id="ARBA00051243"/>
    </source>
</evidence>
<gene>
    <name evidence="14" type="ORF">PROFUN_04228</name>
</gene>
<dbReference type="EMBL" id="MDYQ01000014">
    <property type="protein sequence ID" value="PRP88137.1"/>
    <property type="molecule type" value="Genomic_DNA"/>
</dbReference>
<evidence type="ECO:0000259" key="12">
    <source>
        <dbReference type="PROSITE" id="PS01033"/>
    </source>
</evidence>
<evidence type="ECO:0000256" key="2">
    <source>
        <dbReference type="ARBA" id="ARBA00004308"/>
    </source>
</evidence>
<dbReference type="InterPro" id="IPR000719">
    <property type="entry name" value="Prot_kinase_dom"/>
</dbReference>
<dbReference type="Proteomes" id="UP000241769">
    <property type="component" value="Unassembled WGS sequence"/>
</dbReference>
<dbReference type="FunFam" id="1.10.510.10:FF:001512">
    <property type="entry name" value="Receptor tyrosine-protein kinase erbB-2"/>
    <property type="match status" value="1"/>
</dbReference>
<evidence type="ECO:0000256" key="7">
    <source>
        <dbReference type="ARBA" id="ARBA00023136"/>
    </source>
</evidence>
<evidence type="ECO:0000256" key="5">
    <source>
        <dbReference type="ARBA" id="ARBA00022777"/>
    </source>
</evidence>
<dbReference type="InterPro" id="IPR001245">
    <property type="entry name" value="Ser-Thr/Tyr_kinase_cat_dom"/>
</dbReference>
<feature type="transmembrane region" description="Helical" evidence="11">
    <location>
        <begin position="1816"/>
        <end position="1834"/>
    </location>
</feature>
<dbReference type="PRINTS" id="PR00109">
    <property type="entry name" value="TYRKINASE"/>
</dbReference>
<dbReference type="PROSITE" id="PS50011">
    <property type="entry name" value="PROTEIN_KINASE_DOM"/>
    <property type="match status" value="1"/>
</dbReference>
<dbReference type="InterPro" id="IPR008266">
    <property type="entry name" value="Tyr_kinase_AS"/>
</dbReference>
<comment type="subcellular location">
    <subcellularLocation>
        <location evidence="2">Endomembrane system</location>
    </subcellularLocation>
    <subcellularLocation>
        <location evidence="1">Membrane</location>
        <topology evidence="1">Single-pass membrane protein</topology>
    </subcellularLocation>
</comment>
<evidence type="ECO:0000256" key="4">
    <source>
        <dbReference type="ARBA" id="ARBA00022741"/>
    </source>
</evidence>
<keyword evidence="4 10" id="KW-0547">Nucleotide-binding</keyword>
<dbReference type="InParanoid" id="A0A2P6NVZ6"/>
<evidence type="ECO:0000256" key="1">
    <source>
        <dbReference type="ARBA" id="ARBA00004167"/>
    </source>
</evidence>
<dbReference type="GO" id="GO:0050793">
    <property type="term" value="P:regulation of developmental process"/>
    <property type="evidence" value="ECO:0007669"/>
    <property type="project" value="UniProtKB-ARBA"/>
</dbReference>
<evidence type="ECO:0000259" key="13">
    <source>
        <dbReference type="PROSITE" id="PS50011"/>
    </source>
</evidence>
<evidence type="ECO:0000256" key="10">
    <source>
        <dbReference type="PROSITE-ProRule" id="PRU10141"/>
    </source>
</evidence>
<dbReference type="InterPro" id="IPR000971">
    <property type="entry name" value="Globin"/>
</dbReference>
<reference evidence="14 15" key="1">
    <citation type="journal article" date="2018" name="Genome Biol. Evol.">
        <title>Multiple Roots of Fruiting Body Formation in Amoebozoa.</title>
        <authorList>
            <person name="Hillmann F."/>
            <person name="Forbes G."/>
            <person name="Novohradska S."/>
            <person name="Ferling I."/>
            <person name="Riege K."/>
            <person name="Groth M."/>
            <person name="Westermann M."/>
            <person name="Marz M."/>
            <person name="Spaller T."/>
            <person name="Winckler T."/>
            <person name="Schaap P."/>
            <person name="Glockner G."/>
        </authorList>
    </citation>
    <scope>NUCLEOTIDE SEQUENCE [LARGE SCALE GENOMIC DNA]</scope>
    <source>
        <strain evidence="14 15">Jena</strain>
    </source>
</reference>
<dbReference type="GO" id="GO:0005886">
    <property type="term" value="C:plasma membrane"/>
    <property type="evidence" value="ECO:0007669"/>
    <property type="project" value="TreeGrafter"/>
</dbReference>
<dbReference type="OrthoDB" id="346907at2759"/>
<keyword evidence="8" id="KW-0829">Tyrosine-protein kinase</keyword>
<dbReference type="GO" id="GO:0005524">
    <property type="term" value="F:ATP binding"/>
    <property type="evidence" value="ECO:0007669"/>
    <property type="project" value="UniProtKB-UniRule"/>
</dbReference>
<dbReference type="GO" id="GO:0020037">
    <property type="term" value="F:heme binding"/>
    <property type="evidence" value="ECO:0007669"/>
    <property type="project" value="InterPro"/>
</dbReference>
<dbReference type="GO" id="GO:0019825">
    <property type="term" value="F:oxygen binding"/>
    <property type="evidence" value="ECO:0007669"/>
    <property type="project" value="InterPro"/>
</dbReference>
<dbReference type="InterPro" id="IPR011009">
    <property type="entry name" value="Kinase-like_dom_sf"/>
</dbReference>
<keyword evidence="3" id="KW-0808">Transferase</keyword>
<dbReference type="GO" id="GO:0007169">
    <property type="term" value="P:cell surface receptor protein tyrosine kinase signaling pathway"/>
    <property type="evidence" value="ECO:0007669"/>
    <property type="project" value="TreeGrafter"/>
</dbReference>
<dbReference type="PANTHER" id="PTHR24416">
    <property type="entry name" value="TYROSINE-PROTEIN KINASE RECEPTOR"/>
    <property type="match status" value="1"/>
</dbReference>
<dbReference type="PROSITE" id="PS00109">
    <property type="entry name" value="PROTEIN_KINASE_TYR"/>
    <property type="match status" value="1"/>
</dbReference>
<dbReference type="CDD" id="cd00192">
    <property type="entry name" value="PTKc"/>
    <property type="match status" value="1"/>
</dbReference>
<evidence type="ECO:0000313" key="14">
    <source>
        <dbReference type="EMBL" id="PRP88137.1"/>
    </source>
</evidence>
<feature type="domain" description="Globin" evidence="12">
    <location>
        <begin position="1699"/>
        <end position="1833"/>
    </location>
</feature>
<feature type="binding site" evidence="10">
    <location>
        <position position="1322"/>
    </location>
    <ligand>
        <name>ATP</name>
        <dbReference type="ChEBI" id="CHEBI:30616"/>
    </ligand>
</feature>
<dbReference type="InterPro" id="IPR012292">
    <property type="entry name" value="Globin/Proto"/>
</dbReference>
<evidence type="ECO:0000256" key="11">
    <source>
        <dbReference type="SAM" id="Phobius"/>
    </source>
</evidence>
<dbReference type="SUPFAM" id="SSF56112">
    <property type="entry name" value="Protein kinase-like (PK-like)"/>
    <property type="match status" value="1"/>
</dbReference>
<dbReference type="GO" id="GO:0004714">
    <property type="term" value="F:transmembrane receptor protein tyrosine kinase activity"/>
    <property type="evidence" value="ECO:0007669"/>
    <property type="project" value="UniProtKB-EC"/>
</dbReference>
<dbReference type="STRING" id="1890364.A0A2P6NVZ6"/>
<dbReference type="Gene3D" id="1.10.510.10">
    <property type="entry name" value="Transferase(Phosphotransferase) domain 1"/>
    <property type="match status" value="1"/>
</dbReference>
<sequence length="1848" mass="198217">MSFGVTYTPKVTVNALQRFAQSVCILRGHAVPQTVCMMGLIRSMIVFVLLISITLVHAQSPTPCVFYNSRSSYLDLNWAAGLGESGGDYYVFSQVKPQVSLSIYWAACGPLRQHDELDSGSPSATLAVIYNGITYRESGLNLSSSSSGQIQWNANLKGSGILTSITISITCNQTGQSSFQPQLSSPAISGGGRVTVNFATRCFGINRQIIPVNTNQLLNVTLNAPSQSTSSLVDTVNGFNFSCITTPISNTNIVSLSCPCTYTTSGQYVLSVMSGNTTYLSFYVYVPDASSSLVLPPTLNLFSLRLLGLRAPPLNIFLSTPSLSCSRGPNIQLNSGHSVIGLLPSTSTSEPLFAFSAPSHLSDCIFVYTAPSNGDIVISNFNFSLGGVSVVNVANSLSVYNTNFYGNGNTAISAKSVTNYLIIYNSTLSNIGTIQLGSIGNITAFNVNFIQITGSGNSGCFFGATSSHLNLSNCNFDGTKCRISPLFSLSPNEGTFYLVGSSVSNFNSSVLNTMSSVNATVQVNQTTFDNNSVFTDVSFTRMVVTPILVNGGTLYISNGTFSNNQAVSGYTSGVDITDATVSIFDAKFTNNHGKASGSPIYIEEKNAETIVNITNLSCTGNAAQFGGCLNIYGFCDVAIQGAIIVNNSASALGGAMNFQTINSFRMDSFVVRNNSSPIAAGAMYVATSSGDIILSNGNISDNGGSFNGGAILLGQSNTLDTFSMQNVRVTHNSAATGAGISNSGQVSDFTLTDCVISNNVGSDGLGFFSNGILDSITLDNVTVSDHVASGSGAGMQISGQIDTFVVMNSRMYNNSVGTTGGSIYLAVSGGSDISFQNSTFYGSSAAYGSAVYINSLSADVAFQGEAYDTYGSADESGSRFYNNTVTVDGAAIWVSQFNTLVVEDLDCHDNSASNNGGCMSSSSINGSIAVSNSRFTRNKSNKGAAVYSSLNAANLSLFASQGNEWTSNTAAIGGTVELSGNIDFTSINDTMTSNRNQGVLSVASSSYSYSLDVYNLTATENQGVFYLLGSAAEAIIIRDSLFSGNRINSISGSVLYVAPSAGSRGLNVSGCTVDDNGGSDNFSGYGGAFYVHADNGGVNIDGSSFTNNMAFEGGAVYITRDTTLSRQAFTNNLITSSEFSSNVARTGGALSLYGSTDFTSVQLDNTGNDGATSVNLGSGDFTVSGSNFTGGASVFIPSDSTSLLVYNSPSISISCPSSLVSNFADGGDSALGGPPNSSGLSTTAKAGIIAGCIVLVVVVVILVVLLIMRRKRMRRKEMMLEMQRLNVTDLILTDVKVQHIIGHGNFGNVYKGNWNETEVALKSLKEEGSTDSHWKEEIVLLKKLNHPNVVNLLGVYLHEDNYLMVLEYVSNGSLDNFLRKYNHELEDEGLISMCYDIVKGMMYLQSKGVIHRDLSARNVLVDASGQAKISDFGMSREHSHYEAKSKVMPIRWSAPESIQFKLSTFESDVWSFGVLAWEIFSLGQVPYFELTANQDVIKYVINDRKILSKPERCPEDIYNVLVKCWSYEPSDRPNFKQLHTMMSGLYSPEKISRTSTRNSQQRRTGVFQAGDAAGASVYHDTDKRATEERETIAVITEDIQRLICLSEGPGRKSSQYGTPIPITMKKVRREAKLGGHQVSMGAGCSSEQTVAVENTRPSTTDRFIHAEWGDLPPSSEEAFEDESSLPARAGFSVGDIGQNLSSSQKRMVSTTWAIIEDNKERTVEMFYSQLFERRPHMRTMFPNSMALQRKIFIGTLQACVRVLDGTNISVDDFGAVRRRHRRLKLVQDDLEAFGLAFLWTLENILGLWWNDDVRDAWFHLFNAIIYLLFPTFVMPPSPTTEVRDSSCV</sequence>
<dbReference type="PANTHER" id="PTHR24416:SF631">
    <property type="entry name" value="SERINE_THREONINE_TYROSINE KINASE 1"/>
    <property type="match status" value="1"/>
</dbReference>
<evidence type="ECO:0000256" key="8">
    <source>
        <dbReference type="ARBA" id="ARBA00023137"/>
    </source>
</evidence>
<dbReference type="PROSITE" id="PS00107">
    <property type="entry name" value="PROTEIN_KINASE_ATP"/>
    <property type="match status" value="1"/>
</dbReference>
<dbReference type="Pfam" id="PF07714">
    <property type="entry name" value="PK_Tyr_Ser-Thr"/>
    <property type="match status" value="1"/>
</dbReference>
<comment type="caution">
    <text evidence="14">The sequence shown here is derived from an EMBL/GenBank/DDBJ whole genome shotgun (WGS) entry which is preliminary data.</text>
</comment>
<organism evidence="14 15">
    <name type="scientific">Planoprotostelium fungivorum</name>
    <dbReference type="NCBI Taxonomy" id="1890364"/>
    <lineage>
        <taxon>Eukaryota</taxon>
        <taxon>Amoebozoa</taxon>
        <taxon>Evosea</taxon>
        <taxon>Variosea</taxon>
        <taxon>Cavosteliida</taxon>
        <taxon>Cavosteliaceae</taxon>
        <taxon>Planoprotostelium</taxon>
    </lineage>
</organism>
<keyword evidence="11" id="KW-0812">Transmembrane</keyword>
<keyword evidence="11" id="KW-1133">Transmembrane helix</keyword>
<dbReference type="Gene3D" id="2.160.20.10">
    <property type="entry name" value="Single-stranded right-handed beta-helix, Pectin lyase-like"/>
    <property type="match status" value="1"/>
</dbReference>
<dbReference type="InterPro" id="IPR017441">
    <property type="entry name" value="Protein_kinase_ATP_BS"/>
</dbReference>
<dbReference type="GO" id="GO:0043235">
    <property type="term" value="C:receptor complex"/>
    <property type="evidence" value="ECO:0007669"/>
    <property type="project" value="TreeGrafter"/>
</dbReference>
<feature type="domain" description="Protein kinase" evidence="13">
    <location>
        <begin position="1295"/>
        <end position="1542"/>
    </location>
</feature>
<dbReference type="GO" id="GO:0012505">
    <property type="term" value="C:endomembrane system"/>
    <property type="evidence" value="ECO:0007669"/>
    <property type="project" value="UniProtKB-SubCell"/>
</dbReference>
<keyword evidence="6 10" id="KW-0067">ATP-binding</keyword>
<evidence type="ECO:0000256" key="6">
    <source>
        <dbReference type="ARBA" id="ARBA00022840"/>
    </source>
</evidence>
<dbReference type="SUPFAM" id="SSF46458">
    <property type="entry name" value="Globin-like"/>
    <property type="match status" value="1"/>
</dbReference>
<dbReference type="PROSITE" id="PS01033">
    <property type="entry name" value="GLOBIN"/>
    <property type="match status" value="1"/>
</dbReference>
<dbReference type="SMART" id="SM00710">
    <property type="entry name" value="PbH1"/>
    <property type="match status" value="13"/>
</dbReference>
<keyword evidence="15" id="KW-1185">Reference proteome</keyword>
<protein>
    <submittedName>
        <fullName evidence="14">Tyrosine-protein kinase Fer-like isoform 2</fullName>
    </submittedName>
</protein>
<dbReference type="GO" id="GO:0048468">
    <property type="term" value="P:cell development"/>
    <property type="evidence" value="ECO:0007669"/>
    <property type="project" value="UniProtKB-ARBA"/>
</dbReference>
<dbReference type="InterPro" id="IPR050122">
    <property type="entry name" value="RTK"/>
</dbReference>
<dbReference type="InterPro" id="IPR012334">
    <property type="entry name" value="Pectin_lyas_fold"/>
</dbReference>
<dbReference type="InterPro" id="IPR009050">
    <property type="entry name" value="Globin-like_sf"/>
</dbReference>
<keyword evidence="5 14" id="KW-0418">Kinase</keyword>
<evidence type="ECO:0000256" key="3">
    <source>
        <dbReference type="ARBA" id="ARBA00022679"/>
    </source>
</evidence>
<proteinExistence type="predicted"/>
<keyword evidence="7 11" id="KW-0472">Membrane</keyword>
<name>A0A2P6NVZ6_9EUKA</name>